<reference evidence="3 4" key="1">
    <citation type="submission" date="2019-07" db="EMBL/GenBank/DDBJ databases">
        <title>Whole genome shotgun sequence of Sporosarcina luteola NBRC 105378.</title>
        <authorList>
            <person name="Hosoyama A."/>
            <person name="Uohara A."/>
            <person name="Ohji S."/>
            <person name="Ichikawa N."/>
        </authorList>
    </citation>
    <scope>NUCLEOTIDE SEQUENCE [LARGE SCALE GENOMIC DNA]</scope>
    <source>
        <strain evidence="3 4">NBRC 105378</strain>
    </source>
</reference>
<keyword evidence="4" id="KW-1185">Reference proteome</keyword>
<dbReference type="PANTHER" id="PTHR39452:SF1">
    <property type="entry name" value="CHEY-P PHOSPHATASE CHEX"/>
    <property type="match status" value="1"/>
</dbReference>
<dbReference type="InterPro" id="IPR038756">
    <property type="entry name" value="CheX-like"/>
</dbReference>
<gene>
    <name evidence="3" type="ORF">SLU01_19660</name>
</gene>
<dbReference type="AlphaFoldDB" id="A0A511Z8B1"/>
<dbReference type="Proteomes" id="UP000321901">
    <property type="component" value="Unassembled WGS sequence"/>
</dbReference>
<dbReference type="GO" id="GO:0006935">
    <property type="term" value="P:chemotaxis"/>
    <property type="evidence" value="ECO:0007669"/>
    <property type="project" value="UniProtKB-KW"/>
</dbReference>
<dbReference type="OrthoDB" id="9788100at2"/>
<accession>A0A511Z8B1</accession>
<dbReference type="InterPro" id="IPR028051">
    <property type="entry name" value="CheX-like_dom"/>
</dbReference>
<feature type="domain" description="Chemotaxis phosphatase CheX-like" evidence="2">
    <location>
        <begin position="46"/>
        <end position="123"/>
    </location>
</feature>
<dbReference type="SUPFAM" id="SSF103039">
    <property type="entry name" value="CheC-like"/>
    <property type="match status" value="1"/>
</dbReference>
<dbReference type="EMBL" id="BJYL01000024">
    <property type="protein sequence ID" value="GEN83654.1"/>
    <property type="molecule type" value="Genomic_DNA"/>
</dbReference>
<dbReference type="Gene3D" id="3.40.1550.10">
    <property type="entry name" value="CheC-like"/>
    <property type="match status" value="1"/>
</dbReference>
<dbReference type="InterPro" id="IPR028976">
    <property type="entry name" value="CheC-like_sf"/>
</dbReference>
<evidence type="ECO:0000259" key="2">
    <source>
        <dbReference type="Pfam" id="PF13690"/>
    </source>
</evidence>
<proteinExistence type="predicted"/>
<protein>
    <recommendedName>
        <fullName evidence="2">Chemotaxis phosphatase CheX-like domain-containing protein</fullName>
    </recommendedName>
</protein>
<evidence type="ECO:0000313" key="4">
    <source>
        <dbReference type="Proteomes" id="UP000321901"/>
    </source>
</evidence>
<dbReference type="CDD" id="cd17906">
    <property type="entry name" value="CheX"/>
    <property type="match status" value="1"/>
</dbReference>
<dbReference type="RefSeq" id="WP_147057765.1">
    <property type="nucleotide sequence ID" value="NZ_BJYL01000024.1"/>
</dbReference>
<evidence type="ECO:0000256" key="1">
    <source>
        <dbReference type="ARBA" id="ARBA00022500"/>
    </source>
</evidence>
<organism evidence="3 4">
    <name type="scientific">Sporosarcina luteola</name>
    <dbReference type="NCBI Taxonomy" id="582850"/>
    <lineage>
        <taxon>Bacteria</taxon>
        <taxon>Bacillati</taxon>
        <taxon>Bacillota</taxon>
        <taxon>Bacilli</taxon>
        <taxon>Bacillales</taxon>
        <taxon>Caryophanaceae</taxon>
        <taxon>Sporosarcina</taxon>
    </lineage>
</organism>
<dbReference type="PANTHER" id="PTHR39452">
    <property type="entry name" value="CHEY-P PHOSPHATASE CHEX"/>
    <property type="match status" value="1"/>
</dbReference>
<keyword evidence="1" id="KW-0145">Chemotaxis</keyword>
<name>A0A511Z8B1_9BACL</name>
<evidence type="ECO:0000313" key="3">
    <source>
        <dbReference type="EMBL" id="GEN83654.1"/>
    </source>
</evidence>
<dbReference type="Pfam" id="PF13690">
    <property type="entry name" value="CheX"/>
    <property type="match status" value="1"/>
</dbReference>
<comment type="caution">
    <text evidence="3">The sequence shown here is derived from an EMBL/GenBank/DDBJ whole genome shotgun (WGS) entry which is preliminary data.</text>
</comment>
<sequence>MSTDTNAMNIQKLLNGAISSLTNIIPLKFDVLSPALTSEPYEQKEISVLINIVGAFKGRLIIDTSLEVIDAIGLSMFGMNIEGEMVESFTGELGNMVGGNLCTVLEKEHFNLDISTPTVMTGTTKFYGFKQAFKLPVRFESGAMLHILLTIDDQN</sequence>